<organism evidence="4 5">
    <name type="scientific">Diabrotica virgifera virgifera</name>
    <name type="common">western corn rootworm</name>
    <dbReference type="NCBI Taxonomy" id="50390"/>
    <lineage>
        <taxon>Eukaryota</taxon>
        <taxon>Metazoa</taxon>
        <taxon>Ecdysozoa</taxon>
        <taxon>Arthropoda</taxon>
        <taxon>Hexapoda</taxon>
        <taxon>Insecta</taxon>
        <taxon>Pterygota</taxon>
        <taxon>Neoptera</taxon>
        <taxon>Endopterygota</taxon>
        <taxon>Coleoptera</taxon>
        <taxon>Polyphaga</taxon>
        <taxon>Cucujiformia</taxon>
        <taxon>Chrysomeloidea</taxon>
        <taxon>Chrysomelidae</taxon>
        <taxon>Galerucinae</taxon>
        <taxon>Diabroticina</taxon>
        <taxon>Diabroticites</taxon>
        <taxon>Diabrotica</taxon>
    </lineage>
</organism>
<dbReference type="PROSITE" id="PS00624">
    <property type="entry name" value="GMC_OXRED_2"/>
    <property type="match status" value="1"/>
</dbReference>
<dbReference type="RefSeq" id="XP_050500798.1">
    <property type="nucleotide sequence ID" value="XM_050644841.1"/>
</dbReference>
<dbReference type="InterPro" id="IPR036188">
    <property type="entry name" value="FAD/NAD-bd_sf"/>
</dbReference>
<evidence type="ECO:0000259" key="3">
    <source>
        <dbReference type="PROSITE" id="PS00624"/>
    </source>
</evidence>
<feature type="domain" description="Glucose-methanol-choline oxidoreductase N-terminal" evidence="3">
    <location>
        <begin position="515"/>
        <end position="529"/>
    </location>
</feature>
<dbReference type="PANTHER" id="PTHR11552">
    <property type="entry name" value="GLUCOSE-METHANOL-CHOLINE GMC OXIDOREDUCTASE"/>
    <property type="match status" value="1"/>
</dbReference>
<dbReference type="Proteomes" id="UP001652700">
    <property type="component" value="Unplaced"/>
</dbReference>
<dbReference type="SUPFAM" id="SSF51905">
    <property type="entry name" value="FAD/NAD(P)-binding domain"/>
    <property type="match status" value="2"/>
</dbReference>
<dbReference type="PANTHER" id="PTHR11552:SF158">
    <property type="entry name" value="GH23626P-RELATED"/>
    <property type="match status" value="1"/>
</dbReference>
<evidence type="ECO:0000256" key="2">
    <source>
        <dbReference type="SAM" id="Coils"/>
    </source>
</evidence>
<accession>A0ABM5JS79</accession>
<evidence type="ECO:0000313" key="5">
    <source>
        <dbReference type="Proteomes" id="UP001652700"/>
    </source>
</evidence>
<proteinExistence type="inferred from homology"/>
<sequence>MKDTFVSFKKKAKKMGLLINENKTKYMYMSHNKQSRDRIGQNITIDDFNFEYLRAENKVCDIPRGRGIDGTSLINRLVSSRGDPDDYNTWARILNDNSWNYLKVLPYFKNSENFHWTNKKAPVDPKYHGTNDLTSEWKQSLEEVKEIRRENEVMKTKIRVLEYKLEAMEKKERRNNIIITGFETAGDTIELKEDIENQLQTFLGTKLTHTQITETIKHYEDIIEKGIKDSANHKAPKDASIYKARKKPIKTFGSYDFIVIGGGVTGSVIASRLSERKDFKVLVIEAGNFTDNGIIQFPGLFQYSLSSSYNWAYKSIPQTTACLGAENKVCDIPRGRGIGGTSLINGLVSSRGHPDDYNTWAKILNDNSWNYSKVLPYFKNSENFHWTNKKAPVDPKYHGTKGLLNVQHKVPNVIYNDIFLDANKELGSDIIDYNSNRQQGASIFQLFNNNGKRQDLGSAFIIPFLNRTNLKVLTQSYVIKIEISKRTKTVKGVLFTKGGYTYRAKAKKEVILCAGAIASPQILMLSGIGPKKHLKDIKIPLIKNLEVGTRLRDHLDIKLLFSGHIIIPKQNITQQLQDYLKGSGTLTALSYTQGVAFHETKNRTRKGVPNLEIIMDVEHKPSPAKSVSLSEHSMNEVLWSNNTLGLSFTAIHTDPKSTGTLRLKSRNPFDYPLINPNLLSDSENNDIDELYQSIQLIFKLSDTKAFQRIKLKYMSKPLPVCSHLKFKSKDYWYCFLRQMTTTALHPMSTCPMGRSPKQGAVVDSNLKVFGIKRLRVADASVFPISTTGHPCVPCIMIGEKISDYIKYHY</sequence>
<name>A0ABM5JS79_DIAVI</name>
<keyword evidence="5" id="KW-1185">Reference proteome</keyword>
<reference evidence="4" key="1">
    <citation type="submission" date="2025-05" db="UniProtKB">
        <authorList>
            <consortium name="EnsemblMetazoa"/>
        </authorList>
    </citation>
    <scope>IDENTIFICATION</scope>
</reference>
<protein>
    <recommendedName>
        <fullName evidence="3">Glucose-methanol-choline oxidoreductase N-terminal domain-containing protein</fullName>
    </recommendedName>
</protein>
<dbReference type="SUPFAM" id="SSF54373">
    <property type="entry name" value="FAD-linked reductases, C-terminal domain"/>
    <property type="match status" value="1"/>
</dbReference>
<dbReference type="Gene3D" id="3.50.50.60">
    <property type="entry name" value="FAD/NAD(P)-binding domain"/>
    <property type="match status" value="2"/>
</dbReference>
<dbReference type="GeneID" id="114339749"/>
<dbReference type="InterPro" id="IPR007867">
    <property type="entry name" value="GMC_OxRtase_C"/>
</dbReference>
<evidence type="ECO:0000313" key="4">
    <source>
        <dbReference type="EnsemblMetazoa" id="XP_050500798.1"/>
    </source>
</evidence>
<dbReference type="Pfam" id="PF00732">
    <property type="entry name" value="GMC_oxred_N"/>
    <property type="match status" value="2"/>
</dbReference>
<evidence type="ECO:0000256" key="1">
    <source>
        <dbReference type="ARBA" id="ARBA00010790"/>
    </source>
</evidence>
<dbReference type="EnsemblMetazoa" id="XM_050644841.1">
    <property type="protein sequence ID" value="XP_050500798.1"/>
    <property type="gene ID" value="LOC114339749"/>
</dbReference>
<dbReference type="Pfam" id="PF05199">
    <property type="entry name" value="GMC_oxred_C"/>
    <property type="match status" value="1"/>
</dbReference>
<dbReference type="InterPro" id="IPR000172">
    <property type="entry name" value="GMC_OxRdtase_N"/>
</dbReference>
<dbReference type="Gene3D" id="3.30.560.10">
    <property type="entry name" value="Glucose Oxidase, domain 3"/>
    <property type="match status" value="1"/>
</dbReference>
<dbReference type="InterPro" id="IPR012132">
    <property type="entry name" value="GMC_OxRdtase"/>
</dbReference>
<keyword evidence="2" id="KW-0175">Coiled coil</keyword>
<feature type="coiled-coil region" evidence="2">
    <location>
        <begin position="144"/>
        <end position="171"/>
    </location>
</feature>
<comment type="similarity">
    <text evidence="1">Belongs to the GMC oxidoreductase family.</text>
</comment>